<dbReference type="GO" id="GO:0030246">
    <property type="term" value="F:carbohydrate binding"/>
    <property type="evidence" value="ECO:0007669"/>
    <property type="project" value="InterPro"/>
</dbReference>
<dbReference type="PANTHER" id="PTHR46017:SF2">
    <property type="entry name" value="MANNOSYLGLYCERATE HYDROLASE"/>
    <property type="match status" value="1"/>
</dbReference>
<dbReference type="GO" id="GO:0006013">
    <property type="term" value="P:mannose metabolic process"/>
    <property type="evidence" value="ECO:0007669"/>
    <property type="project" value="InterPro"/>
</dbReference>
<dbReference type="GO" id="GO:0046872">
    <property type="term" value="F:metal ion binding"/>
    <property type="evidence" value="ECO:0007669"/>
    <property type="project" value="UniProtKB-KW"/>
</dbReference>
<dbReference type="Pfam" id="PF01074">
    <property type="entry name" value="Glyco_hydro_38N"/>
    <property type="match status" value="1"/>
</dbReference>
<dbReference type="PANTHER" id="PTHR46017">
    <property type="entry name" value="ALPHA-MANNOSIDASE 2C1"/>
    <property type="match status" value="1"/>
</dbReference>
<name>A0A069AKQ3_CLODI</name>
<keyword evidence="3 6" id="KW-0378">Hydrolase</keyword>
<dbReference type="InterPro" id="IPR000602">
    <property type="entry name" value="Glyco_hydro_38_N"/>
</dbReference>
<dbReference type="SUPFAM" id="SSF88688">
    <property type="entry name" value="Families 57/38 glycoside transferase middle domain"/>
    <property type="match status" value="1"/>
</dbReference>
<gene>
    <name evidence="8" type="ORF">BN1095_20024</name>
    <name evidence="6" type="ORF">BN1096_700175</name>
    <name evidence="7" type="ORF">BN1097_710174</name>
</gene>
<dbReference type="Gene3D" id="3.20.110.10">
    <property type="entry name" value="Glycoside hydrolase 38, N terminal domain"/>
    <property type="match status" value="1"/>
</dbReference>
<proteinExistence type="inferred from homology"/>
<evidence type="ECO:0000256" key="4">
    <source>
        <dbReference type="ARBA" id="ARBA00023295"/>
    </source>
</evidence>
<evidence type="ECO:0000256" key="1">
    <source>
        <dbReference type="ARBA" id="ARBA00009792"/>
    </source>
</evidence>
<accession>A0A069AKQ3</accession>
<dbReference type="SUPFAM" id="SSF88713">
    <property type="entry name" value="Glycoside hydrolase/deacetylase"/>
    <property type="match status" value="1"/>
</dbReference>
<dbReference type="InterPro" id="IPR015341">
    <property type="entry name" value="Glyco_hydro_38_cen"/>
</dbReference>
<dbReference type="CDD" id="cd10815">
    <property type="entry name" value="GH38N_AMII_EcMngB_like"/>
    <property type="match status" value="1"/>
</dbReference>
<feature type="domain" description="Glycoside hydrolase family 38 central" evidence="5">
    <location>
        <begin position="274"/>
        <end position="352"/>
    </location>
</feature>
<keyword evidence="2" id="KW-0479">Metal-binding</keyword>
<dbReference type="GO" id="GO:0004559">
    <property type="term" value="F:alpha-mannosidase activity"/>
    <property type="evidence" value="ECO:0007669"/>
    <property type="project" value="UniProtKB-EC"/>
</dbReference>
<organism evidence="6">
    <name type="scientific">Clostridioides difficile</name>
    <name type="common">Peptoclostridium difficile</name>
    <dbReference type="NCBI Taxonomy" id="1496"/>
    <lineage>
        <taxon>Bacteria</taxon>
        <taxon>Bacillati</taxon>
        <taxon>Bacillota</taxon>
        <taxon>Clostridia</taxon>
        <taxon>Peptostreptococcales</taxon>
        <taxon>Peptostreptococcaceae</taxon>
        <taxon>Clostridioides</taxon>
    </lineage>
</organism>
<keyword evidence="4 6" id="KW-0326">Glycosidase</keyword>
<evidence type="ECO:0000313" key="8">
    <source>
        <dbReference type="EMBL" id="CDS94470.1"/>
    </source>
</evidence>
<dbReference type="InterPro" id="IPR027291">
    <property type="entry name" value="Glyco_hydro_38_N_sf"/>
</dbReference>
<dbReference type="EMBL" id="LK932525">
    <property type="protein sequence ID" value="CDS88812.1"/>
    <property type="molecule type" value="Genomic_DNA"/>
</dbReference>
<evidence type="ECO:0000313" key="7">
    <source>
        <dbReference type="EMBL" id="CDS89424.1"/>
    </source>
</evidence>
<sequence>MIKAHIVNHTHWDREWYFTSGDALVLSEQLFTDVIDELERNPDVSFVLDGQLSILDDYVQLHKEKIEIIKKLIKEDRLHIGPWFTQTDAFFARGESILRNLMIGIFESKKYGKYMKIGYLPDTFGFNAQMPILLKHVGLDNIFFWRGIHLGKQVQSPYFKWKSLNGESYIYAVNMPHGYGTGMLLEPSLKYVNGRLDPAIDFIKSYTDVDEVLIPSGNDQLNIIGDFKNKIKAINDIGKYSYITSSYQEFLKYIKSIESLESYRGEFREPVLARIHKSIGSSRMDIKLACDKLENKLIKRIEPLLVIAKKSKIEISNQLLINTWKKLLEGQAHDSLAGCVTDTVTDDILHRIREANEICDSIENTIVKKISEGLKLSKNDILVFNTEAKRFNGYKEIQVVSDSKNIYFKDNLDATIIEETYVKSRENVLEETPAGNIFIEEPGYYILKVRINIQLPALGYKVVSFESSDKEMVSLDKSNDTFISNDNYKIIYEDGSLNLQLKDGTYISNFLTLKDSGNAGDTYDFSPLKNDEDIKLSFDKVYTEKALGYEKMVVKGTTLLPLTLEDRKNKYLNGKLNVKVSIVLSKENPLMDVKLCVDNTIYNHRLRVHIKTDIKDNKNIASLPFGYITRKNGVLDNWEDIYSEMPIDLEPLESNITLTNQNRSCTVFTRGIKEYQHIEDEIALTLLATTDELGKPDLLYRPGRASGDTTKKGHIRIKTDKAQMLKELEFSFAIYMDSKSFDELEIANLTHNYLRECVNYQLQDYNFFLYRIDNKIQKSIVNKTVSRELEIISLPKNYLISACYPSYYSKDKFIIRVENPSSNRMILDEQIFKNRNGKIVNAIEDVEEEQVYEIAPFDVISILLDL</sequence>
<reference evidence="6" key="1">
    <citation type="submission" date="2014-07" db="EMBL/GenBank/DDBJ databases">
        <authorList>
            <person name="Monot Marc"/>
        </authorList>
    </citation>
    <scope>NUCLEOTIDE SEQUENCE</scope>
    <source>
        <strain evidence="8">7032989</strain>
        <strain evidence="7">7032994</strain>
    </source>
</reference>
<dbReference type="EC" id="3.2.1.24" evidence="6"/>
<dbReference type="InterPro" id="IPR011682">
    <property type="entry name" value="Glyco_hydro_38_C"/>
</dbReference>
<dbReference type="InterPro" id="IPR037094">
    <property type="entry name" value="Glyco_hydro_38_cen_sf"/>
</dbReference>
<dbReference type="RefSeq" id="WP_021367229.1">
    <property type="nucleotide sequence ID" value="NZ_BBYB01000112.1"/>
</dbReference>
<dbReference type="EMBL" id="LK932411">
    <property type="protein sequence ID" value="CDS89424.1"/>
    <property type="molecule type" value="Genomic_DNA"/>
</dbReference>
<dbReference type="GO" id="GO:0009313">
    <property type="term" value="P:oligosaccharide catabolic process"/>
    <property type="evidence" value="ECO:0007669"/>
    <property type="project" value="TreeGrafter"/>
</dbReference>
<dbReference type="EMBL" id="LK932849">
    <property type="protein sequence ID" value="CDS94470.1"/>
    <property type="molecule type" value="Genomic_DNA"/>
</dbReference>
<evidence type="ECO:0000313" key="6">
    <source>
        <dbReference type="EMBL" id="CDS88812.1"/>
    </source>
</evidence>
<evidence type="ECO:0000256" key="2">
    <source>
        <dbReference type="ARBA" id="ARBA00022723"/>
    </source>
</evidence>
<dbReference type="Gene3D" id="1.20.1270.50">
    <property type="entry name" value="Glycoside hydrolase family 38, central domain"/>
    <property type="match status" value="1"/>
</dbReference>
<dbReference type="Pfam" id="PF09261">
    <property type="entry name" value="Alpha-mann_mid"/>
    <property type="match status" value="1"/>
</dbReference>
<comment type="similarity">
    <text evidence="1">Belongs to the glycosyl hydrolase 38 family.</text>
</comment>
<evidence type="ECO:0000256" key="3">
    <source>
        <dbReference type="ARBA" id="ARBA00022801"/>
    </source>
</evidence>
<dbReference type="InterPro" id="IPR028995">
    <property type="entry name" value="Glyco_hydro_57/38_cen_sf"/>
</dbReference>
<dbReference type="InterPro" id="IPR011330">
    <property type="entry name" value="Glyco_hydro/deAcase_b/a-brl"/>
</dbReference>
<dbReference type="AlphaFoldDB" id="A0A069AKQ3"/>
<dbReference type="Gene3D" id="2.70.98.30">
    <property type="entry name" value="Golgi alpha-mannosidase II, domain 4"/>
    <property type="match status" value="1"/>
</dbReference>
<dbReference type="Pfam" id="PF07748">
    <property type="entry name" value="Glyco_hydro_38C"/>
    <property type="match status" value="1"/>
</dbReference>
<dbReference type="SMART" id="SM00872">
    <property type="entry name" value="Alpha-mann_mid"/>
    <property type="match status" value="1"/>
</dbReference>
<protein>
    <submittedName>
        <fullName evidence="7">Glycosyl hydrolase family 38 protein</fullName>
    </submittedName>
    <submittedName>
        <fullName evidence="6">Putative alpha-mannosidase</fullName>
        <ecNumber evidence="6">3.2.1.24</ecNumber>
    </submittedName>
</protein>
<dbReference type="InterPro" id="IPR011013">
    <property type="entry name" value="Gal_mutarotase_sf_dom"/>
</dbReference>
<dbReference type="SUPFAM" id="SSF74650">
    <property type="entry name" value="Galactose mutarotase-like"/>
    <property type="match status" value="1"/>
</dbReference>
<evidence type="ECO:0000259" key="5">
    <source>
        <dbReference type="SMART" id="SM00872"/>
    </source>
</evidence>